<organism evidence="1 2">
    <name type="scientific">Rhodocytophaga rosea</name>
    <dbReference type="NCBI Taxonomy" id="2704465"/>
    <lineage>
        <taxon>Bacteria</taxon>
        <taxon>Pseudomonadati</taxon>
        <taxon>Bacteroidota</taxon>
        <taxon>Cytophagia</taxon>
        <taxon>Cytophagales</taxon>
        <taxon>Rhodocytophagaceae</taxon>
        <taxon>Rhodocytophaga</taxon>
    </lineage>
</organism>
<dbReference type="Gene3D" id="1.25.40.10">
    <property type="entry name" value="Tetratricopeptide repeat domain"/>
    <property type="match status" value="1"/>
</dbReference>
<dbReference type="SUPFAM" id="SSF82171">
    <property type="entry name" value="DPP6 N-terminal domain-like"/>
    <property type="match status" value="1"/>
</dbReference>
<dbReference type="RefSeq" id="WP_162444297.1">
    <property type="nucleotide sequence ID" value="NZ_CP048222.1"/>
</dbReference>
<dbReference type="Proteomes" id="UP000480178">
    <property type="component" value="Chromosome"/>
</dbReference>
<dbReference type="InterPro" id="IPR011990">
    <property type="entry name" value="TPR-like_helical_dom_sf"/>
</dbReference>
<dbReference type="Pfam" id="PF07676">
    <property type="entry name" value="PD40"/>
    <property type="match status" value="4"/>
</dbReference>
<dbReference type="Gene3D" id="2.120.10.30">
    <property type="entry name" value="TolB, C-terminal domain"/>
    <property type="match status" value="2"/>
</dbReference>
<proteinExistence type="predicted"/>
<evidence type="ECO:0000313" key="1">
    <source>
        <dbReference type="EMBL" id="QHT68283.1"/>
    </source>
</evidence>
<name>A0A6C0GKU9_9BACT</name>
<dbReference type="PROSITE" id="PS51257">
    <property type="entry name" value="PROKAR_LIPOPROTEIN"/>
    <property type="match status" value="1"/>
</dbReference>
<reference evidence="1 2" key="1">
    <citation type="submission" date="2020-01" db="EMBL/GenBank/DDBJ databases">
        <authorList>
            <person name="Kim M.K."/>
        </authorList>
    </citation>
    <scope>NUCLEOTIDE SEQUENCE [LARGE SCALE GENOMIC DNA]</scope>
    <source>
        <strain evidence="1 2">172606-1</strain>
    </source>
</reference>
<dbReference type="EMBL" id="CP048222">
    <property type="protein sequence ID" value="QHT68283.1"/>
    <property type="molecule type" value="Genomic_DNA"/>
</dbReference>
<dbReference type="InterPro" id="IPR011659">
    <property type="entry name" value="WD40"/>
</dbReference>
<accession>A0A6C0GKU9</accession>
<gene>
    <name evidence="1" type="ORF">GXP67_17370</name>
</gene>
<dbReference type="NCBIfam" id="NF047558">
    <property type="entry name" value="TPR_END_plus"/>
    <property type="match status" value="1"/>
</dbReference>
<dbReference type="SUPFAM" id="SSF48452">
    <property type="entry name" value="TPR-like"/>
    <property type="match status" value="1"/>
</dbReference>
<dbReference type="KEGG" id="rhoz:GXP67_17370"/>
<sequence length="519" mass="58368">MRISSPIPNFFGRLIAILPALWITACTSESHSIDYLGQTPPGMQAELFAPDLISTNNYEHSAPAFSPDGTTVLWTVVNKTYRGSLFEMTYVNGKWSAPHRPSFADTTADDYYPSFSADGKKLYFSSRRKVPSGYTPTSDMRIWEVERTADGWGVPIPFDTVASKGIEYAHSIAANGAVYFSSPLGGGTNMNIQKTESQNGKYMPLALIPFSINSVDYEDGPYISPDESFLIFESQRPEGIEGSLDLYISFKLKDGQWSLPVNMGPTINSKSSERFAKLSPDGKYLFFGSNRNMSAENWGFDIFWIDAKVIDELRNNEISQTAIEQALGEELIDALYKNEVDRSEVGLKKWLSSYPNSLDAIVIYSSVLRKQKNYAEAEKLLNNTAPDWNKNVSILMEKALVKFGLNKDDAARTLLAPLLQESARLRDRYMYLSNSLLDMKKFNLSDAYFEKAIAIHSNGYEYLRRARKLAHIGEKDKALEHLYKAVALGLNARQEFQNDPDLVSLQSDVRFQKLLETSD</sequence>
<dbReference type="AlphaFoldDB" id="A0A6C0GKU9"/>
<dbReference type="InterPro" id="IPR011042">
    <property type="entry name" value="6-blade_b-propeller_TolB-like"/>
</dbReference>
<evidence type="ECO:0000313" key="2">
    <source>
        <dbReference type="Proteomes" id="UP000480178"/>
    </source>
</evidence>
<keyword evidence="2" id="KW-1185">Reference proteome</keyword>
<evidence type="ECO:0008006" key="3">
    <source>
        <dbReference type="Google" id="ProtNLM"/>
    </source>
</evidence>
<protein>
    <recommendedName>
        <fullName evidence="3">Tetratricopeptide repeat protein</fullName>
    </recommendedName>
</protein>